<sequence length="83" mass="9577">METTMSVLDHVTPFHASRHARFPSLRIVAGAFADMRRFLHLQQARRDLHELPDYLLLDVGIDRSQIDDVTAFSEHGLSGRDRY</sequence>
<evidence type="ECO:0000313" key="2">
    <source>
        <dbReference type="EMBL" id="APF37544.1"/>
    </source>
</evidence>
<protein>
    <recommendedName>
        <fullName evidence="1">YjiS-like domain-containing protein</fullName>
    </recommendedName>
</protein>
<accession>A0AAC9JQ17</accession>
<dbReference type="InterPro" id="IPR009506">
    <property type="entry name" value="YjiS-like"/>
</dbReference>
<gene>
    <name evidence="2" type="ORF">BOQ54_09540</name>
</gene>
<organism evidence="2 3">
    <name type="scientific">Chelatococcus daeguensis</name>
    <dbReference type="NCBI Taxonomy" id="444444"/>
    <lineage>
        <taxon>Bacteria</taxon>
        <taxon>Pseudomonadati</taxon>
        <taxon>Pseudomonadota</taxon>
        <taxon>Alphaproteobacteria</taxon>
        <taxon>Hyphomicrobiales</taxon>
        <taxon>Chelatococcaceae</taxon>
        <taxon>Chelatococcus</taxon>
    </lineage>
</organism>
<feature type="domain" description="YjiS-like" evidence="1">
    <location>
        <begin position="35"/>
        <end position="67"/>
    </location>
</feature>
<dbReference type="EMBL" id="CP018095">
    <property type="protein sequence ID" value="APF37544.1"/>
    <property type="molecule type" value="Genomic_DNA"/>
</dbReference>
<name>A0AAC9JQ17_9HYPH</name>
<evidence type="ECO:0000259" key="1">
    <source>
        <dbReference type="Pfam" id="PF06568"/>
    </source>
</evidence>
<dbReference type="Proteomes" id="UP000182703">
    <property type="component" value="Chromosome"/>
</dbReference>
<reference evidence="2 3" key="1">
    <citation type="submission" date="2016-11" db="EMBL/GenBank/DDBJ databases">
        <title>Complete genome sequence of the aerobically denitrifying bacterium Chelatococcus daeguensis TAD1.</title>
        <authorList>
            <person name="Yang Y."/>
            <person name="Huang S."/>
            <person name="Lin E."/>
        </authorList>
    </citation>
    <scope>NUCLEOTIDE SEQUENCE [LARGE SCALE GENOMIC DNA]</scope>
    <source>
        <strain evidence="2 3">TAD1</strain>
    </source>
</reference>
<keyword evidence="3" id="KW-1185">Reference proteome</keyword>
<evidence type="ECO:0000313" key="3">
    <source>
        <dbReference type="Proteomes" id="UP000182703"/>
    </source>
</evidence>
<dbReference type="AlphaFoldDB" id="A0AAC9JQ17"/>
<dbReference type="KEGG" id="cdq:BOQ54_09540"/>
<proteinExistence type="predicted"/>
<dbReference type="Pfam" id="PF06568">
    <property type="entry name" value="YjiS-like"/>
    <property type="match status" value="1"/>
</dbReference>